<proteinExistence type="predicted"/>
<dbReference type="AlphaFoldDB" id="A0A7E4VAN0"/>
<keyword evidence="1" id="KW-1185">Reference proteome</keyword>
<reference evidence="2" key="2">
    <citation type="submission" date="2020-10" db="UniProtKB">
        <authorList>
            <consortium name="WormBaseParasite"/>
        </authorList>
    </citation>
    <scope>IDENTIFICATION</scope>
</reference>
<dbReference type="WBParaSite" id="Pan_g18602.t1">
    <property type="protein sequence ID" value="Pan_g18602.t1"/>
    <property type="gene ID" value="Pan_g18602"/>
</dbReference>
<dbReference type="Proteomes" id="UP000492821">
    <property type="component" value="Unassembled WGS sequence"/>
</dbReference>
<accession>A0A7E4VAN0</accession>
<name>A0A7E4VAN0_PANRE</name>
<evidence type="ECO:0000313" key="2">
    <source>
        <dbReference type="WBParaSite" id="Pan_g18602.t1"/>
    </source>
</evidence>
<evidence type="ECO:0000313" key="1">
    <source>
        <dbReference type="Proteomes" id="UP000492821"/>
    </source>
</evidence>
<sequence length="74" mass="8545">MRIQCKRKPSRSFAQFKMEQRLLITSQGLSKVVITRVDCDGSEVASPTPDGSKWSQLWMAKMSFNVKEHWSKQV</sequence>
<reference evidence="1" key="1">
    <citation type="journal article" date="2013" name="Genetics">
        <title>The draft genome and transcriptome of Panagrellus redivivus are shaped by the harsh demands of a free-living lifestyle.</title>
        <authorList>
            <person name="Srinivasan J."/>
            <person name="Dillman A.R."/>
            <person name="Macchietto M.G."/>
            <person name="Heikkinen L."/>
            <person name="Lakso M."/>
            <person name="Fracchia K.M."/>
            <person name="Antoshechkin I."/>
            <person name="Mortazavi A."/>
            <person name="Wong G."/>
            <person name="Sternberg P.W."/>
        </authorList>
    </citation>
    <scope>NUCLEOTIDE SEQUENCE [LARGE SCALE GENOMIC DNA]</scope>
    <source>
        <strain evidence="1">MT8872</strain>
    </source>
</reference>
<organism evidence="1 2">
    <name type="scientific">Panagrellus redivivus</name>
    <name type="common">Microworm</name>
    <dbReference type="NCBI Taxonomy" id="6233"/>
    <lineage>
        <taxon>Eukaryota</taxon>
        <taxon>Metazoa</taxon>
        <taxon>Ecdysozoa</taxon>
        <taxon>Nematoda</taxon>
        <taxon>Chromadorea</taxon>
        <taxon>Rhabditida</taxon>
        <taxon>Tylenchina</taxon>
        <taxon>Panagrolaimomorpha</taxon>
        <taxon>Panagrolaimoidea</taxon>
        <taxon>Panagrolaimidae</taxon>
        <taxon>Panagrellus</taxon>
    </lineage>
</organism>
<protein>
    <submittedName>
        <fullName evidence="2">Uncharacterized protein</fullName>
    </submittedName>
</protein>